<proteinExistence type="predicted"/>
<dbReference type="Pfam" id="PF01764">
    <property type="entry name" value="Lipase_3"/>
    <property type="match status" value="1"/>
</dbReference>
<gene>
    <name evidence="3" type="ORF">LTR84_002381</name>
</gene>
<evidence type="ECO:0000313" key="3">
    <source>
        <dbReference type="EMBL" id="KAK5052517.1"/>
    </source>
</evidence>
<dbReference type="PANTHER" id="PTHR46023">
    <property type="entry name" value="LIPASE CLASS 3 PROTEIN-LIKE"/>
    <property type="match status" value="1"/>
</dbReference>
<accession>A0AAV9NE05</accession>
<dbReference type="GO" id="GO:0006629">
    <property type="term" value="P:lipid metabolic process"/>
    <property type="evidence" value="ECO:0007669"/>
    <property type="project" value="InterPro"/>
</dbReference>
<protein>
    <recommendedName>
        <fullName evidence="2">Fungal lipase-type domain-containing protein</fullName>
    </recommendedName>
</protein>
<evidence type="ECO:0000313" key="4">
    <source>
        <dbReference type="Proteomes" id="UP001358417"/>
    </source>
</evidence>
<feature type="compositionally biased region" description="Low complexity" evidence="1">
    <location>
        <begin position="170"/>
        <end position="179"/>
    </location>
</feature>
<evidence type="ECO:0000259" key="2">
    <source>
        <dbReference type="Pfam" id="PF01764"/>
    </source>
</evidence>
<dbReference type="AlphaFoldDB" id="A0AAV9NE05"/>
<dbReference type="SUPFAM" id="SSF53474">
    <property type="entry name" value="alpha/beta-Hydrolases"/>
    <property type="match status" value="1"/>
</dbReference>
<comment type="caution">
    <text evidence="3">The sequence shown here is derived from an EMBL/GenBank/DDBJ whole genome shotgun (WGS) entry which is preliminary data.</text>
</comment>
<dbReference type="InterPro" id="IPR029058">
    <property type="entry name" value="AB_hydrolase_fold"/>
</dbReference>
<evidence type="ECO:0000256" key="1">
    <source>
        <dbReference type="SAM" id="MobiDB-lite"/>
    </source>
</evidence>
<organism evidence="3 4">
    <name type="scientific">Exophiala bonariae</name>
    <dbReference type="NCBI Taxonomy" id="1690606"/>
    <lineage>
        <taxon>Eukaryota</taxon>
        <taxon>Fungi</taxon>
        <taxon>Dikarya</taxon>
        <taxon>Ascomycota</taxon>
        <taxon>Pezizomycotina</taxon>
        <taxon>Eurotiomycetes</taxon>
        <taxon>Chaetothyriomycetidae</taxon>
        <taxon>Chaetothyriales</taxon>
        <taxon>Herpotrichiellaceae</taxon>
        <taxon>Exophiala</taxon>
    </lineage>
</organism>
<dbReference type="InterPro" id="IPR002921">
    <property type="entry name" value="Fungal_lipase-type"/>
</dbReference>
<dbReference type="EMBL" id="JAVRRD010000013">
    <property type="protein sequence ID" value="KAK5052517.1"/>
    <property type="molecule type" value="Genomic_DNA"/>
</dbReference>
<sequence>MPFFTPIKRRRHAKPAPSMNLDASTSTPYPLYPAHAPQPPPYQHQWPSQSRPYLASTHSLPPTGHQNASQPLYTSNWSPPEAQLQPIQQSIPVYSHSVPPATAFDLHARIGDKLDDVISLMDQGEFSGNERELAITLPDSPVLAYSQPRTHDRDGRRANHQANNKRTNNKKPQQSKQSNQVNVFDKLQYYMNSRLPASLPPLRVYMPTYPLLCLAAQYSASAYYTPQSSSERKDYVSADGRLGTKAMVIKSVPCDDKKTIVFAIRGTSMLSIRDWGINLQTGPVSARGFLDDEGNLCHSGFLKVAKAMVKPIASRLRTLLEENPNRTSCSLLITGHSAGGAVASLLYAHMLSESVQSELNILTGCFKRVHCITFGAPPVTLLPLQKPDTADGRLKKCLFHSFINEGDPVVRAERAYVKSLVDLLSQPVPSADSLAPLPSKPPKALKSSTSALNLLSASVSRLDLSLNHAKKTPLHKLSCSNLHLPNGVASNKIWWEPPPATLSNAGRLVVLRVPTGGRTADVTASIVKDDQLRQVIFGDPLMHAMDVYATRIEALAVRAVTGRGGQH</sequence>
<reference evidence="3 4" key="1">
    <citation type="submission" date="2023-08" db="EMBL/GenBank/DDBJ databases">
        <title>Black Yeasts Isolated from many extreme environments.</title>
        <authorList>
            <person name="Coleine C."/>
            <person name="Stajich J.E."/>
            <person name="Selbmann L."/>
        </authorList>
    </citation>
    <scope>NUCLEOTIDE SEQUENCE [LARGE SCALE GENOMIC DNA]</scope>
    <source>
        <strain evidence="3 4">CCFEE 5792</strain>
    </source>
</reference>
<feature type="region of interest" description="Disordered" evidence="1">
    <location>
        <begin position="1"/>
        <end position="80"/>
    </location>
</feature>
<dbReference type="RefSeq" id="XP_064706217.1">
    <property type="nucleotide sequence ID" value="XM_064845992.1"/>
</dbReference>
<dbReference type="Proteomes" id="UP001358417">
    <property type="component" value="Unassembled WGS sequence"/>
</dbReference>
<dbReference type="GeneID" id="89970590"/>
<feature type="compositionally biased region" description="Polar residues" evidence="1">
    <location>
        <begin position="48"/>
        <end position="78"/>
    </location>
</feature>
<dbReference type="PANTHER" id="PTHR46023:SF6">
    <property type="entry name" value="LIPASE CLASS 3 FAMILY PROTEIN"/>
    <property type="match status" value="1"/>
</dbReference>
<feature type="region of interest" description="Disordered" evidence="1">
    <location>
        <begin position="137"/>
        <end position="179"/>
    </location>
</feature>
<dbReference type="Gene3D" id="3.40.50.1820">
    <property type="entry name" value="alpha/beta hydrolase"/>
    <property type="match status" value="1"/>
</dbReference>
<dbReference type="CDD" id="cd00519">
    <property type="entry name" value="Lipase_3"/>
    <property type="match status" value="1"/>
</dbReference>
<name>A0AAV9NE05_9EURO</name>
<keyword evidence="4" id="KW-1185">Reference proteome</keyword>
<feature type="domain" description="Fungal lipase-type" evidence="2">
    <location>
        <begin position="261"/>
        <end position="412"/>
    </location>
</feature>